<dbReference type="InterPro" id="IPR003660">
    <property type="entry name" value="HAMP_dom"/>
</dbReference>
<dbReference type="CDD" id="cd00082">
    <property type="entry name" value="HisKA"/>
    <property type="match status" value="1"/>
</dbReference>
<dbReference type="InterPro" id="IPR036097">
    <property type="entry name" value="HisK_dim/P_sf"/>
</dbReference>
<comment type="catalytic activity">
    <reaction evidence="1">
        <text>ATP + protein L-histidine = ADP + protein N-phospho-L-histidine.</text>
        <dbReference type="EC" id="2.7.13.3"/>
    </reaction>
</comment>
<reference evidence="14 15" key="1">
    <citation type="submission" date="2013-08" db="EMBL/GenBank/DDBJ databases">
        <title>The genome sequence of Skermanella stibiiresistens.</title>
        <authorList>
            <person name="Zhu W."/>
            <person name="Wang G."/>
        </authorList>
    </citation>
    <scope>NUCLEOTIDE SEQUENCE [LARGE SCALE GENOMIC DNA]</scope>
    <source>
        <strain evidence="14 15">SB22</strain>
    </source>
</reference>
<keyword evidence="5" id="KW-0808">Transferase</keyword>
<dbReference type="Proteomes" id="UP000019486">
    <property type="component" value="Unassembled WGS sequence"/>
</dbReference>
<dbReference type="InterPro" id="IPR003594">
    <property type="entry name" value="HATPase_dom"/>
</dbReference>
<dbReference type="AlphaFoldDB" id="W9GVJ0"/>
<dbReference type="Gene3D" id="1.10.287.130">
    <property type="match status" value="1"/>
</dbReference>
<dbReference type="InterPro" id="IPR036890">
    <property type="entry name" value="HATPase_C_sf"/>
</dbReference>
<evidence type="ECO:0000256" key="5">
    <source>
        <dbReference type="ARBA" id="ARBA00022679"/>
    </source>
</evidence>
<evidence type="ECO:0000256" key="9">
    <source>
        <dbReference type="ARBA" id="ARBA00023012"/>
    </source>
</evidence>
<evidence type="ECO:0000256" key="7">
    <source>
        <dbReference type="ARBA" id="ARBA00022777"/>
    </source>
</evidence>
<dbReference type="EC" id="2.7.13.3" evidence="3"/>
<keyword evidence="7 14" id="KW-0418">Kinase</keyword>
<dbReference type="SUPFAM" id="SSF55874">
    <property type="entry name" value="ATPase domain of HSP90 chaperone/DNA topoisomerase II/histidine kinase"/>
    <property type="match status" value="1"/>
</dbReference>
<keyword evidence="15" id="KW-1185">Reference proteome</keyword>
<dbReference type="SMART" id="SM00387">
    <property type="entry name" value="HATPase_c"/>
    <property type="match status" value="1"/>
</dbReference>
<evidence type="ECO:0000256" key="11">
    <source>
        <dbReference type="SAM" id="Phobius"/>
    </source>
</evidence>
<feature type="transmembrane region" description="Helical" evidence="11">
    <location>
        <begin position="164"/>
        <end position="186"/>
    </location>
</feature>
<evidence type="ECO:0000259" key="12">
    <source>
        <dbReference type="PROSITE" id="PS50109"/>
    </source>
</evidence>
<accession>W9GVJ0</accession>
<proteinExistence type="predicted"/>
<evidence type="ECO:0000256" key="8">
    <source>
        <dbReference type="ARBA" id="ARBA00022989"/>
    </source>
</evidence>
<evidence type="ECO:0000256" key="1">
    <source>
        <dbReference type="ARBA" id="ARBA00000085"/>
    </source>
</evidence>
<dbReference type="RefSeq" id="WP_051513787.1">
    <property type="nucleotide sequence ID" value="NZ_AVFL01000043.1"/>
</dbReference>
<name>W9GVJ0_9PROT</name>
<evidence type="ECO:0000256" key="6">
    <source>
        <dbReference type="ARBA" id="ARBA00022692"/>
    </source>
</evidence>
<dbReference type="STRING" id="1385369.N825_26880"/>
<dbReference type="PATRIC" id="fig|1385369.3.peg.6543"/>
<keyword evidence="6 11" id="KW-0812">Transmembrane</keyword>
<dbReference type="SMART" id="SM00388">
    <property type="entry name" value="HisKA"/>
    <property type="match status" value="1"/>
</dbReference>
<keyword evidence="10 11" id="KW-0472">Membrane</keyword>
<dbReference type="PROSITE" id="PS50885">
    <property type="entry name" value="HAMP"/>
    <property type="match status" value="1"/>
</dbReference>
<organism evidence="14 15">
    <name type="scientific">Skermanella stibiiresistens SB22</name>
    <dbReference type="NCBI Taxonomy" id="1385369"/>
    <lineage>
        <taxon>Bacteria</taxon>
        <taxon>Pseudomonadati</taxon>
        <taxon>Pseudomonadota</taxon>
        <taxon>Alphaproteobacteria</taxon>
        <taxon>Rhodospirillales</taxon>
        <taxon>Azospirillaceae</taxon>
        <taxon>Skermanella</taxon>
    </lineage>
</organism>
<dbReference type="PANTHER" id="PTHR45436:SF1">
    <property type="entry name" value="SENSOR PROTEIN QSEC"/>
    <property type="match status" value="1"/>
</dbReference>
<dbReference type="GO" id="GO:0005886">
    <property type="term" value="C:plasma membrane"/>
    <property type="evidence" value="ECO:0007669"/>
    <property type="project" value="TreeGrafter"/>
</dbReference>
<dbReference type="InterPro" id="IPR004358">
    <property type="entry name" value="Sig_transdc_His_kin-like_C"/>
</dbReference>
<keyword evidence="8 11" id="KW-1133">Transmembrane helix</keyword>
<dbReference type="InterPro" id="IPR050428">
    <property type="entry name" value="TCS_sensor_his_kinase"/>
</dbReference>
<feature type="transmembrane region" description="Helical" evidence="11">
    <location>
        <begin position="12"/>
        <end position="31"/>
    </location>
</feature>
<dbReference type="CDD" id="cd00075">
    <property type="entry name" value="HATPase"/>
    <property type="match status" value="1"/>
</dbReference>
<keyword evidence="9" id="KW-0902">Two-component regulatory system</keyword>
<dbReference type="InterPro" id="IPR005467">
    <property type="entry name" value="His_kinase_dom"/>
</dbReference>
<dbReference type="Pfam" id="PF00512">
    <property type="entry name" value="HisKA"/>
    <property type="match status" value="1"/>
</dbReference>
<evidence type="ECO:0000256" key="4">
    <source>
        <dbReference type="ARBA" id="ARBA00022553"/>
    </source>
</evidence>
<dbReference type="InterPro" id="IPR003661">
    <property type="entry name" value="HisK_dim/P_dom"/>
</dbReference>
<dbReference type="Gene3D" id="3.30.565.10">
    <property type="entry name" value="Histidine kinase-like ATPase, C-terminal domain"/>
    <property type="match status" value="1"/>
</dbReference>
<comment type="subcellular location">
    <subcellularLocation>
        <location evidence="2">Membrane</location>
    </subcellularLocation>
</comment>
<keyword evidence="4" id="KW-0597">Phosphoprotein</keyword>
<dbReference type="PANTHER" id="PTHR45436">
    <property type="entry name" value="SENSOR HISTIDINE KINASE YKOH"/>
    <property type="match status" value="1"/>
</dbReference>
<dbReference type="PRINTS" id="PR00344">
    <property type="entry name" value="BCTRLSENSOR"/>
</dbReference>
<sequence length="471" mass="50032">MVAAHSLRRRLTLAMLFIFSLGLAASGLVFLNETHQTSSSLLDRTLRQQARDLLTGLRVTHGEVSLQPPDAWTTAYAQPGAAFAYTLFDAAGQPVALSPNIEAPLPRLDIPAGEAFSPLDIVGPDRRAFMTIAAPDGRTLTIARTDPTLESLAETLMEENGEPFAVLVISVGIAFVMVWFVAGWSLRPLARAAREATNILPGSPNAHLSPAGLPSEIQPLVEAVNGALDRLACAYDAERRFTADAAHELRTPLAVLSLRLQRAEISGSANWPAIRRDLSEMNRLVSQLLDLARKEAANRAASVTALDLVDFGRPLREAAAAVLPMIEGAGRTIEVETPDTAVPVRGRPDDLRDMVRNLLDNALAHGAGTIGVRLRGCGTDAVLEISDQGQGVPEHLREDVFARFRKGTSTSSGSGLGLAIVRHVARAHGGDARFVGDATAGCRIEVRLPLEVGVVERGAGAAVVAPLETIG</sequence>
<evidence type="ECO:0000256" key="3">
    <source>
        <dbReference type="ARBA" id="ARBA00012438"/>
    </source>
</evidence>
<dbReference type="PROSITE" id="PS50109">
    <property type="entry name" value="HIS_KIN"/>
    <property type="match status" value="1"/>
</dbReference>
<comment type="caution">
    <text evidence="14">The sequence shown here is derived from an EMBL/GenBank/DDBJ whole genome shotgun (WGS) entry which is preliminary data.</text>
</comment>
<dbReference type="Pfam" id="PF02518">
    <property type="entry name" value="HATPase_c"/>
    <property type="match status" value="1"/>
</dbReference>
<feature type="domain" description="Histidine kinase" evidence="12">
    <location>
        <begin position="244"/>
        <end position="452"/>
    </location>
</feature>
<feature type="domain" description="HAMP" evidence="13">
    <location>
        <begin position="183"/>
        <end position="236"/>
    </location>
</feature>
<dbReference type="GO" id="GO:0000155">
    <property type="term" value="F:phosphorelay sensor kinase activity"/>
    <property type="evidence" value="ECO:0007669"/>
    <property type="project" value="InterPro"/>
</dbReference>
<protein>
    <recommendedName>
        <fullName evidence="3">histidine kinase</fullName>
        <ecNumber evidence="3">2.7.13.3</ecNumber>
    </recommendedName>
</protein>
<evidence type="ECO:0000256" key="2">
    <source>
        <dbReference type="ARBA" id="ARBA00004370"/>
    </source>
</evidence>
<evidence type="ECO:0000259" key="13">
    <source>
        <dbReference type="PROSITE" id="PS50885"/>
    </source>
</evidence>
<evidence type="ECO:0000313" key="15">
    <source>
        <dbReference type="Proteomes" id="UP000019486"/>
    </source>
</evidence>
<gene>
    <name evidence="14" type="ORF">N825_26880</name>
</gene>
<dbReference type="EMBL" id="AVFL01000043">
    <property type="protein sequence ID" value="EWY36462.1"/>
    <property type="molecule type" value="Genomic_DNA"/>
</dbReference>
<dbReference type="SUPFAM" id="SSF47384">
    <property type="entry name" value="Homodimeric domain of signal transducing histidine kinase"/>
    <property type="match status" value="1"/>
</dbReference>
<evidence type="ECO:0000313" key="14">
    <source>
        <dbReference type="EMBL" id="EWY36462.1"/>
    </source>
</evidence>
<evidence type="ECO:0000256" key="10">
    <source>
        <dbReference type="ARBA" id="ARBA00023136"/>
    </source>
</evidence>